<dbReference type="EMBL" id="GACK01009424">
    <property type="protein sequence ID" value="JAA55610.1"/>
    <property type="molecule type" value="mRNA"/>
</dbReference>
<organism evidence="2">
    <name type="scientific">Rhipicephalus pulchellus</name>
    <name type="common">Yellow backed tick</name>
    <name type="synonym">Dermacentor pulchellus</name>
    <dbReference type="NCBI Taxonomy" id="72859"/>
    <lineage>
        <taxon>Eukaryota</taxon>
        <taxon>Metazoa</taxon>
        <taxon>Ecdysozoa</taxon>
        <taxon>Arthropoda</taxon>
        <taxon>Chelicerata</taxon>
        <taxon>Arachnida</taxon>
        <taxon>Acari</taxon>
        <taxon>Parasitiformes</taxon>
        <taxon>Ixodida</taxon>
        <taxon>Ixodoidea</taxon>
        <taxon>Ixodidae</taxon>
        <taxon>Rhipicephalinae</taxon>
        <taxon>Rhipicephalus</taxon>
        <taxon>Rhipicephalus</taxon>
    </lineage>
</organism>
<reference evidence="2" key="2">
    <citation type="journal article" date="2015" name="J. Proteomics">
        <title>Sexual differences in the sialomes of the zebra tick, Rhipicephalus pulchellus.</title>
        <authorList>
            <person name="Tan A.W."/>
            <person name="Francischetti I.M."/>
            <person name="Slovak M."/>
            <person name="Kini R.M."/>
            <person name="Ribeiro J.M."/>
        </authorList>
    </citation>
    <scope>NUCLEOTIDE SEQUENCE</scope>
    <source>
        <tissue evidence="2">Salivary gland</tissue>
    </source>
</reference>
<feature type="signal peptide" evidence="1">
    <location>
        <begin position="1"/>
        <end position="19"/>
    </location>
</feature>
<name>L7LUZ3_RHIPC</name>
<protein>
    <recommendedName>
        <fullName evidence="3">Secreted peptide</fullName>
    </recommendedName>
</protein>
<feature type="chain" id="PRO_5003981365" description="Secreted peptide" evidence="1">
    <location>
        <begin position="20"/>
        <end position="76"/>
    </location>
</feature>
<proteinExistence type="evidence at transcript level"/>
<keyword evidence="1" id="KW-0732">Signal</keyword>
<evidence type="ECO:0000313" key="2">
    <source>
        <dbReference type="EMBL" id="JAA55610.1"/>
    </source>
</evidence>
<dbReference type="AlphaFoldDB" id="L7LUZ3"/>
<reference evidence="2" key="1">
    <citation type="submission" date="2012-11" db="EMBL/GenBank/DDBJ databases">
        <authorList>
            <person name="Lucero-Rivera Y.E."/>
            <person name="Tovar-Ramirez D."/>
        </authorList>
    </citation>
    <scope>NUCLEOTIDE SEQUENCE</scope>
    <source>
        <tissue evidence="2">Salivary gland</tissue>
    </source>
</reference>
<accession>L7LUZ3</accession>
<evidence type="ECO:0008006" key="3">
    <source>
        <dbReference type="Google" id="ProtNLM"/>
    </source>
</evidence>
<evidence type="ECO:0000256" key="1">
    <source>
        <dbReference type="SAM" id="SignalP"/>
    </source>
</evidence>
<sequence>MCVCSHLWFVRAFMHTLLSEDVIMYITRVILCSNKGILMSLTRQCSFHSSVCHSLSRFRTLSPIKQPTVPPHFFFF</sequence>